<dbReference type="SUPFAM" id="SSF158446">
    <property type="entry name" value="IVS-encoded protein-like"/>
    <property type="match status" value="1"/>
</dbReference>
<organism evidence="1">
    <name type="scientific">uncultured Atribacterota bacterium</name>
    <dbReference type="NCBI Taxonomy" id="263865"/>
    <lineage>
        <taxon>Bacteria</taxon>
        <taxon>Pseudomonadati</taxon>
        <taxon>Atribacterota</taxon>
        <taxon>environmental samples</taxon>
    </lineage>
</organism>
<dbReference type="NCBIfam" id="TIGR02436">
    <property type="entry name" value="four helix bundle protein"/>
    <property type="match status" value="1"/>
</dbReference>
<accession>G3BML0</accession>
<protein>
    <recommendedName>
        <fullName evidence="2">Four helix bundle protein</fullName>
    </recommendedName>
</protein>
<dbReference type="PANTHER" id="PTHR38471">
    <property type="entry name" value="FOUR HELIX BUNDLE PROTEIN"/>
    <property type="match status" value="1"/>
</dbReference>
<dbReference type="Pfam" id="PF05635">
    <property type="entry name" value="23S_rRNA_IVP"/>
    <property type="match status" value="1"/>
</dbReference>
<sequence length="118" mass="14009">MIRHYSDLRIYQISYRLALLIHHMTQQFPDFERYELSSQLRRAAISIPLNIAEGYGKKHSQADFKRFLNIALGSNNEVKVLLDFSKDLGYLKESVYEEMTNQYDELGRQIYSLLSKWK</sequence>
<dbReference type="EMBL" id="GU180080">
    <property type="protein sequence ID" value="ADM94948.1"/>
    <property type="molecule type" value="Genomic_DNA"/>
</dbReference>
<name>G3BML0_9BACT</name>
<dbReference type="InterPro" id="IPR036583">
    <property type="entry name" value="23S_rRNA_IVS_sf"/>
</dbReference>
<dbReference type="Gene3D" id="1.20.1440.60">
    <property type="entry name" value="23S rRNA-intervening sequence"/>
    <property type="match status" value="1"/>
</dbReference>
<dbReference type="PANTHER" id="PTHR38471:SF2">
    <property type="entry name" value="FOUR HELIX BUNDLE PROTEIN"/>
    <property type="match status" value="1"/>
</dbReference>
<dbReference type="CDD" id="cd16377">
    <property type="entry name" value="23S_rRNA_IVP_like"/>
    <property type="match status" value="1"/>
</dbReference>
<evidence type="ECO:0008006" key="2">
    <source>
        <dbReference type="Google" id="ProtNLM"/>
    </source>
</evidence>
<reference evidence="1" key="1">
    <citation type="submission" date="2009-11" db="EMBL/GenBank/DDBJ databases">
        <title>Microbial diversity profiles of fluids from low-temperature petroleum reservoirs with and without exogenous water perturbation.</title>
        <authorList>
            <person name="Pham V.D."/>
            <person name="Hnatow L.L."/>
            <person name="Zhang S."/>
            <person name="Fallon R.D."/>
            <person name="DeLong E.F."/>
            <person name="Keeler S.J."/>
        </authorList>
    </citation>
    <scope>NUCLEOTIDE SEQUENCE</scope>
</reference>
<dbReference type="InterPro" id="IPR012657">
    <property type="entry name" value="23S_rRNA-intervening_sequence"/>
</dbReference>
<dbReference type="AlphaFoldDB" id="G3BML0"/>
<evidence type="ECO:0000313" key="1">
    <source>
        <dbReference type="EMBL" id="ADM94948.1"/>
    </source>
</evidence>
<proteinExistence type="predicted"/>